<evidence type="ECO:0008006" key="3">
    <source>
        <dbReference type="Google" id="ProtNLM"/>
    </source>
</evidence>
<reference evidence="1 2" key="1">
    <citation type="submission" date="2021-01" db="EMBL/GenBank/DDBJ databases">
        <title>Genomic Encyclopedia of Type Strains, Phase IV (KMG-IV): sequencing the most valuable type-strain genomes for metagenomic binning, comparative biology and taxonomic classification.</title>
        <authorList>
            <person name="Goeker M."/>
        </authorList>
    </citation>
    <scope>NUCLEOTIDE SEQUENCE [LARGE SCALE GENOMIC DNA]</scope>
    <source>
        <strain evidence="1 2">DSM 23711</strain>
    </source>
</reference>
<evidence type="ECO:0000313" key="1">
    <source>
        <dbReference type="EMBL" id="MBM7569930.1"/>
    </source>
</evidence>
<dbReference type="Proteomes" id="UP001296943">
    <property type="component" value="Unassembled WGS sequence"/>
</dbReference>
<keyword evidence="2" id="KW-1185">Reference proteome</keyword>
<dbReference type="RefSeq" id="WP_204497372.1">
    <property type="nucleotide sequence ID" value="NZ_JAFBDR010000001.1"/>
</dbReference>
<sequence>MKKLLFLFLIIAISVVGWMISSKQQYEFLYSKAQKSSSTGPEVALEPNDECYYIPDLNYKEAMDWHTNKLSSLGWTGEVTSDDVPVSGIYEKEGKKFQLIFYPEASADNEGVGLLIKDIN</sequence>
<gene>
    <name evidence="1" type="ORF">JOC48_000399</name>
</gene>
<evidence type="ECO:0000313" key="2">
    <source>
        <dbReference type="Proteomes" id="UP001296943"/>
    </source>
</evidence>
<name>A0ABS2MVM1_9BACI</name>
<protein>
    <recommendedName>
        <fullName evidence="3">DUF3139 domain-containing protein</fullName>
    </recommendedName>
</protein>
<dbReference type="EMBL" id="JAFBDR010000001">
    <property type="protein sequence ID" value="MBM7569930.1"/>
    <property type="molecule type" value="Genomic_DNA"/>
</dbReference>
<accession>A0ABS2MVM1</accession>
<proteinExistence type="predicted"/>
<comment type="caution">
    <text evidence="1">The sequence shown here is derived from an EMBL/GenBank/DDBJ whole genome shotgun (WGS) entry which is preliminary data.</text>
</comment>
<organism evidence="1 2">
    <name type="scientific">Aquibacillus albus</name>
    <dbReference type="NCBI Taxonomy" id="1168171"/>
    <lineage>
        <taxon>Bacteria</taxon>
        <taxon>Bacillati</taxon>
        <taxon>Bacillota</taxon>
        <taxon>Bacilli</taxon>
        <taxon>Bacillales</taxon>
        <taxon>Bacillaceae</taxon>
        <taxon>Aquibacillus</taxon>
    </lineage>
</organism>